<dbReference type="InterPro" id="IPR036249">
    <property type="entry name" value="Thioredoxin-like_sf"/>
</dbReference>
<comment type="similarity">
    <text evidence="1">Belongs to the thioredoxin family.</text>
</comment>
<feature type="domain" description="Thioredoxin" evidence="3">
    <location>
        <begin position="1"/>
        <end position="113"/>
    </location>
</feature>
<organism evidence="4 5">
    <name type="scientific">Coniella lustricola</name>
    <dbReference type="NCBI Taxonomy" id="2025994"/>
    <lineage>
        <taxon>Eukaryota</taxon>
        <taxon>Fungi</taxon>
        <taxon>Dikarya</taxon>
        <taxon>Ascomycota</taxon>
        <taxon>Pezizomycotina</taxon>
        <taxon>Sordariomycetes</taxon>
        <taxon>Sordariomycetidae</taxon>
        <taxon>Diaporthales</taxon>
        <taxon>Schizoparmaceae</taxon>
        <taxon>Coniella</taxon>
    </lineage>
</organism>
<keyword evidence="2" id="KW-1015">Disulfide bond</keyword>
<dbReference type="CDD" id="cd02947">
    <property type="entry name" value="TRX_family"/>
    <property type="match status" value="1"/>
</dbReference>
<keyword evidence="5" id="KW-1185">Reference proteome</keyword>
<dbReference type="Pfam" id="PF00085">
    <property type="entry name" value="Thioredoxin"/>
    <property type="match status" value="1"/>
</dbReference>
<evidence type="ECO:0000313" key="5">
    <source>
        <dbReference type="Proteomes" id="UP000241462"/>
    </source>
</evidence>
<accession>A0A2T3AB36</accession>
<evidence type="ECO:0000256" key="1">
    <source>
        <dbReference type="ARBA" id="ARBA00008987"/>
    </source>
</evidence>
<gene>
    <name evidence="4" type="ORF">BD289DRAFT_221914</name>
</gene>
<evidence type="ECO:0000259" key="3">
    <source>
        <dbReference type="PROSITE" id="PS51352"/>
    </source>
</evidence>
<dbReference type="PROSITE" id="PS00194">
    <property type="entry name" value="THIOREDOXIN_1"/>
    <property type="match status" value="1"/>
</dbReference>
<dbReference type="Proteomes" id="UP000241462">
    <property type="component" value="Unassembled WGS sequence"/>
</dbReference>
<dbReference type="AlphaFoldDB" id="A0A2T3AB36"/>
<reference evidence="4 5" key="1">
    <citation type="journal article" date="2018" name="Mycol. Prog.">
        <title>Coniella lustricola, a new species from submerged detritus.</title>
        <authorList>
            <person name="Raudabaugh D.B."/>
            <person name="Iturriaga T."/>
            <person name="Carver A."/>
            <person name="Mondo S."/>
            <person name="Pangilinan J."/>
            <person name="Lipzen A."/>
            <person name="He G."/>
            <person name="Amirebrahimi M."/>
            <person name="Grigoriev I.V."/>
            <person name="Miller A.N."/>
        </authorList>
    </citation>
    <scope>NUCLEOTIDE SEQUENCE [LARGE SCALE GENOMIC DNA]</scope>
    <source>
        <strain evidence="4 5">B22-T-1</strain>
    </source>
</reference>
<dbReference type="InterPro" id="IPR013766">
    <property type="entry name" value="Thioredoxin_domain"/>
</dbReference>
<dbReference type="InterPro" id="IPR017937">
    <property type="entry name" value="Thioredoxin_CS"/>
</dbReference>
<dbReference type="InParanoid" id="A0A2T3AB36"/>
<dbReference type="Gene3D" id="3.40.30.10">
    <property type="entry name" value="Glutaredoxin"/>
    <property type="match status" value="1"/>
</dbReference>
<dbReference type="OrthoDB" id="19690at2759"/>
<dbReference type="EMBL" id="KZ678421">
    <property type="protein sequence ID" value="PSR90317.1"/>
    <property type="molecule type" value="Genomic_DNA"/>
</dbReference>
<name>A0A2T3AB36_9PEZI</name>
<dbReference type="STRING" id="2025994.A0A2T3AB36"/>
<dbReference type="PRINTS" id="PR00421">
    <property type="entry name" value="THIOREDOXIN"/>
</dbReference>
<evidence type="ECO:0000256" key="2">
    <source>
        <dbReference type="ARBA" id="ARBA00023157"/>
    </source>
</evidence>
<dbReference type="SUPFAM" id="SSF52833">
    <property type="entry name" value="Thioredoxin-like"/>
    <property type="match status" value="1"/>
</dbReference>
<dbReference type="PROSITE" id="PS51352">
    <property type="entry name" value="THIOREDOXIN_2"/>
    <property type="match status" value="1"/>
</dbReference>
<protein>
    <submittedName>
        <fullName evidence="4">Thioredoxin I</fullName>
    </submittedName>
</protein>
<proteinExistence type="inferred from homology"/>
<dbReference type="PANTHER" id="PTHR46115">
    <property type="entry name" value="THIOREDOXIN-LIKE PROTEIN 1"/>
    <property type="match status" value="1"/>
</dbReference>
<sequence>MAVQHVATHAEFQSLLDTTMYVVADFYADWCGPCKQIAPLYEQFAKQFAVPGYLAFAKVNVDNNRQTASQYGISAMPTFMFFKNGKQVGVNGNAMIRGADVQSLRGAVDKLGNLAKAKQAAGVKVGE</sequence>
<evidence type="ECO:0000313" key="4">
    <source>
        <dbReference type="EMBL" id="PSR90317.1"/>
    </source>
</evidence>